<dbReference type="GO" id="GO:0006139">
    <property type="term" value="P:nucleobase-containing compound metabolic process"/>
    <property type="evidence" value="ECO:0007669"/>
    <property type="project" value="UniProtKB-ARBA"/>
</dbReference>
<evidence type="ECO:0008006" key="6">
    <source>
        <dbReference type="Google" id="ProtNLM"/>
    </source>
</evidence>
<dbReference type="Proteomes" id="UP001472866">
    <property type="component" value="Chromosome 04"/>
</dbReference>
<dbReference type="InterPro" id="IPR036691">
    <property type="entry name" value="Endo/exonu/phosph_ase_sf"/>
</dbReference>
<feature type="region of interest" description="Disordered" evidence="3">
    <location>
        <begin position="308"/>
        <end position="347"/>
    </location>
</feature>
<dbReference type="AlphaFoldDB" id="A0AAX4P7N9"/>
<dbReference type="Gene3D" id="3.60.10.10">
    <property type="entry name" value="Endonuclease/exonuclease/phosphatase"/>
    <property type="match status" value="1"/>
</dbReference>
<evidence type="ECO:0000313" key="5">
    <source>
        <dbReference type="Proteomes" id="UP001472866"/>
    </source>
</evidence>
<dbReference type="EMBL" id="CP151504">
    <property type="protein sequence ID" value="WZN61861.1"/>
    <property type="molecule type" value="Genomic_DNA"/>
</dbReference>
<evidence type="ECO:0000256" key="3">
    <source>
        <dbReference type="SAM" id="MobiDB-lite"/>
    </source>
</evidence>
<evidence type="ECO:0000256" key="1">
    <source>
        <dbReference type="ARBA" id="ARBA00010774"/>
    </source>
</evidence>
<organism evidence="4 5">
    <name type="scientific">Chloropicon roscoffensis</name>
    <dbReference type="NCBI Taxonomy" id="1461544"/>
    <lineage>
        <taxon>Eukaryota</taxon>
        <taxon>Viridiplantae</taxon>
        <taxon>Chlorophyta</taxon>
        <taxon>Chloropicophyceae</taxon>
        <taxon>Chloropicales</taxon>
        <taxon>Chloropicaceae</taxon>
        <taxon>Chloropicon</taxon>
    </lineage>
</organism>
<dbReference type="PANTHER" id="PTHR12121">
    <property type="entry name" value="CARBON CATABOLITE REPRESSOR PROTEIN 4"/>
    <property type="match status" value="1"/>
</dbReference>
<accession>A0AAX4P7N9</accession>
<reference evidence="4 5" key="1">
    <citation type="submission" date="2024-03" db="EMBL/GenBank/DDBJ databases">
        <title>Complete genome sequence of the green alga Chloropicon roscoffensis RCC1871.</title>
        <authorList>
            <person name="Lemieux C."/>
            <person name="Pombert J.-F."/>
            <person name="Otis C."/>
            <person name="Turmel M."/>
        </authorList>
    </citation>
    <scope>NUCLEOTIDE SEQUENCE [LARGE SCALE GENOMIC DNA]</scope>
    <source>
        <strain evidence="4 5">RCC1871</strain>
    </source>
</reference>
<dbReference type="GO" id="GO:0000175">
    <property type="term" value="F:3'-5'-RNA exonuclease activity"/>
    <property type="evidence" value="ECO:0007669"/>
    <property type="project" value="TreeGrafter"/>
</dbReference>
<evidence type="ECO:0000313" key="4">
    <source>
        <dbReference type="EMBL" id="WZN61861.1"/>
    </source>
</evidence>
<evidence type="ECO:0000256" key="2">
    <source>
        <dbReference type="ARBA" id="ARBA00022801"/>
    </source>
</evidence>
<sequence>MEAPSRARARQLGVSDAALTAAACALEVQPRNDAPAAGTTVRVLQWNVLAEGLSNDGFLVQDVLHPAEEACTLQVALAAMDEVRANGGDMTRLKAQLGTPRPAKNHAAVVDWARRWECIKEVVVAAQPDVITLQEFDHMADGGRELAQLGYECALPHGRYIPAHEAGLAKGDPQAYLAHLEKQAVAFAPNAPSTCRKLALRTNASADDDGCAVFWRVSTLVAEQIEFLPFQDVIKKYSGAVRVTLRRRCDGASFCVVCTHLSSGDKAADEAARLCELEARLGSHRCSTGWHRAWLRCRLFSASMRTRRRSERRSARSGRSYEASPASTVCGTTRSTPTGPIAGRRTP</sequence>
<feature type="compositionally biased region" description="Polar residues" evidence="3">
    <location>
        <begin position="325"/>
        <end position="338"/>
    </location>
</feature>
<dbReference type="InterPro" id="IPR050410">
    <property type="entry name" value="CCR4/nocturin_mRNA_transcr"/>
</dbReference>
<gene>
    <name evidence="4" type="ORF">HKI87_04g33960</name>
</gene>
<dbReference type="SUPFAM" id="SSF56219">
    <property type="entry name" value="DNase I-like"/>
    <property type="match status" value="1"/>
</dbReference>
<protein>
    <recommendedName>
        <fullName evidence="6">Nocturnin</fullName>
    </recommendedName>
</protein>
<comment type="similarity">
    <text evidence="1">Belongs to the CCR4/nocturin family.</text>
</comment>
<keyword evidence="5" id="KW-1185">Reference proteome</keyword>
<keyword evidence="2" id="KW-0378">Hydrolase</keyword>
<name>A0AAX4P7N9_9CHLO</name>
<proteinExistence type="inferred from homology"/>
<dbReference type="PANTHER" id="PTHR12121:SF45">
    <property type="entry name" value="NOCTURNIN"/>
    <property type="match status" value="1"/>
</dbReference>